<dbReference type="GeneID" id="96089151"/>
<evidence type="ECO:0000256" key="4">
    <source>
        <dbReference type="ARBA" id="ARBA00022989"/>
    </source>
</evidence>
<reference evidence="8 9" key="1">
    <citation type="submission" date="2024-09" db="EMBL/GenBank/DDBJ databases">
        <title>T2T genomes of carrot and Alternaria dauci and their utility for understanding host-pathogen interaction during carrot leaf blight disease.</title>
        <authorList>
            <person name="Liu W."/>
            <person name="Xu S."/>
            <person name="Ou C."/>
            <person name="Liu X."/>
            <person name="Zhuang F."/>
            <person name="Deng X.W."/>
        </authorList>
    </citation>
    <scope>NUCLEOTIDE SEQUENCE [LARGE SCALE GENOMIC DNA]</scope>
    <source>
        <strain evidence="8 9">A2016</strain>
    </source>
</reference>
<dbReference type="InterPro" id="IPR050360">
    <property type="entry name" value="MFS_Sugar_Transporters"/>
</dbReference>
<dbReference type="SUPFAM" id="SSF103473">
    <property type="entry name" value="MFS general substrate transporter"/>
    <property type="match status" value="1"/>
</dbReference>
<feature type="transmembrane region" description="Helical" evidence="6">
    <location>
        <begin position="287"/>
        <end position="312"/>
    </location>
</feature>
<sequence length="337" mass="36441">MFGTYNEETQQWGFSARHLSFLNSLGHPAKVVGTLLGYVVGENFGRKSCFIGMQFIVIIGVAVTYSATTYGQALAGRIIVQLYSGVENWLIPMLLAELSPAPIRGASVILYVLSHTLGSLICSFITLGTSKLHDNRSWQIPVEVMWLFPGLCLILSFFIPESPRWLVRQNRNSEATKSLLLIHGSEKGFDADGETARLSASIEADSFTTGSWSDLLKGTNLRQIHIALAVSVFSQFTGGAFVTQYGTIFVRSLGAFDPFSWTVLLRVAMMIGPMVAFATIDTFGRRPVYLAGSSIASALMFAIGGLGIGHVTTSEKKGIIAATILWGPCYCGAFGAL</sequence>
<dbReference type="EMBL" id="JBHGVX010000009">
    <property type="protein sequence ID" value="KAL1792322.1"/>
    <property type="molecule type" value="Genomic_DNA"/>
</dbReference>
<comment type="subcellular location">
    <subcellularLocation>
        <location evidence="1">Membrane</location>
        <topology evidence="1">Multi-pass membrane protein</topology>
    </subcellularLocation>
</comment>
<dbReference type="InterPro" id="IPR020846">
    <property type="entry name" value="MFS_dom"/>
</dbReference>
<evidence type="ECO:0000256" key="6">
    <source>
        <dbReference type="SAM" id="Phobius"/>
    </source>
</evidence>
<feature type="transmembrane region" description="Helical" evidence="6">
    <location>
        <begin position="140"/>
        <end position="159"/>
    </location>
</feature>
<keyword evidence="9" id="KW-1185">Reference proteome</keyword>
<dbReference type="Gene3D" id="1.20.1250.20">
    <property type="entry name" value="MFS general substrate transporter like domains"/>
    <property type="match status" value="1"/>
</dbReference>
<name>A0ABR3U759_9PLEO</name>
<evidence type="ECO:0000256" key="2">
    <source>
        <dbReference type="ARBA" id="ARBA00010992"/>
    </source>
</evidence>
<evidence type="ECO:0000313" key="9">
    <source>
        <dbReference type="Proteomes" id="UP001578633"/>
    </source>
</evidence>
<dbReference type="InterPro" id="IPR036259">
    <property type="entry name" value="MFS_trans_sf"/>
</dbReference>
<comment type="caution">
    <text evidence="8">The sequence shown here is derived from an EMBL/GenBank/DDBJ whole genome shotgun (WGS) entry which is preliminary data.</text>
</comment>
<feature type="transmembrane region" description="Helical" evidence="6">
    <location>
        <begin position="259"/>
        <end position="280"/>
    </location>
</feature>
<feature type="domain" description="Major facilitator superfamily (MFS) profile" evidence="7">
    <location>
        <begin position="1"/>
        <end position="337"/>
    </location>
</feature>
<dbReference type="PANTHER" id="PTHR48022:SF77">
    <property type="entry name" value="MAJOR FACILITATOR SUPERFAMILY (MFS) PROFILE DOMAIN-CONTAINING PROTEIN"/>
    <property type="match status" value="1"/>
</dbReference>
<dbReference type="PROSITE" id="PS50850">
    <property type="entry name" value="MFS"/>
    <property type="match status" value="1"/>
</dbReference>
<dbReference type="Proteomes" id="UP001578633">
    <property type="component" value="Chromosome 9"/>
</dbReference>
<evidence type="ECO:0000256" key="1">
    <source>
        <dbReference type="ARBA" id="ARBA00004141"/>
    </source>
</evidence>
<keyword evidence="3 6" id="KW-0812">Transmembrane</keyword>
<dbReference type="RefSeq" id="XP_069302906.1">
    <property type="nucleotide sequence ID" value="XM_069455423.1"/>
</dbReference>
<organism evidence="8 9">
    <name type="scientific">Alternaria dauci</name>
    <dbReference type="NCBI Taxonomy" id="48095"/>
    <lineage>
        <taxon>Eukaryota</taxon>
        <taxon>Fungi</taxon>
        <taxon>Dikarya</taxon>
        <taxon>Ascomycota</taxon>
        <taxon>Pezizomycotina</taxon>
        <taxon>Dothideomycetes</taxon>
        <taxon>Pleosporomycetidae</taxon>
        <taxon>Pleosporales</taxon>
        <taxon>Pleosporineae</taxon>
        <taxon>Pleosporaceae</taxon>
        <taxon>Alternaria</taxon>
        <taxon>Alternaria sect. Porri</taxon>
    </lineage>
</organism>
<feature type="transmembrane region" description="Helical" evidence="6">
    <location>
        <begin position="108"/>
        <end position="128"/>
    </location>
</feature>
<comment type="similarity">
    <text evidence="2">Belongs to the major facilitator superfamily. Sugar transporter (TC 2.A.1.1) family.</text>
</comment>
<evidence type="ECO:0000313" key="8">
    <source>
        <dbReference type="EMBL" id="KAL1792322.1"/>
    </source>
</evidence>
<protein>
    <recommendedName>
        <fullName evidence="7">Major facilitator superfamily (MFS) profile domain-containing protein</fullName>
    </recommendedName>
</protein>
<feature type="transmembrane region" description="Helical" evidence="6">
    <location>
        <begin position="318"/>
        <end position="336"/>
    </location>
</feature>
<proteinExistence type="inferred from homology"/>
<keyword evidence="5 6" id="KW-0472">Membrane</keyword>
<feature type="transmembrane region" description="Helical" evidence="6">
    <location>
        <begin position="49"/>
        <end position="68"/>
    </location>
</feature>
<feature type="transmembrane region" description="Helical" evidence="6">
    <location>
        <begin position="226"/>
        <end position="247"/>
    </location>
</feature>
<evidence type="ECO:0000256" key="3">
    <source>
        <dbReference type="ARBA" id="ARBA00022692"/>
    </source>
</evidence>
<evidence type="ECO:0000256" key="5">
    <source>
        <dbReference type="ARBA" id="ARBA00023136"/>
    </source>
</evidence>
<accession>A0ABR3U759</accession>
<gene>
    <name evidence="8" type="ORF">ACET3X_008829</name>
</gene>
<dbReference type="PANTHER" id="PTHR48022">
    <property type="entry name" value="PLASTIDIC GLUCOSE TRANSPORTER 4"/>
    <property type="match status" value="1"/>
</dbReference>
<evidence type="ECO:0000259" key="7">
    <source>
        <dbReference type="PROSITE" id="PS50850"/>
    </source>
</evidence>
<dbReference type="Pfam" id="PF00083">
    <property type="entry name" value="Sugar_tr"/>
    <property type="match status" value="1"/>
</dbReference>
<keyword evidence="4 6" id="KW-1133">Transmembrane helix</keyword>
<dbReference type="InterPro" id="IPR005828">
    <property type="entry name" value="MFS_sugar_transport-like"/>
</dbReference>